<evidence type="ECO:0000256" key="2">
    <source>
        <dbReference type="ARBA" id="ARBA00022723"/>
    </source>
</evidence>
<keyword evidence="9" id="KW-1185">Reference proteome</keyword>
<dbReference type="RefSeq" id="WP_066755917.1">
    <property type="nucleotide sequence ID" value="NZ_JBHUMB010000006.1"/>
</dbReference>
<evidence type="ECO:0000313" key="9">
    <source>
        <dbReference type="Proteomes" id="UP001597418"/>
    </source>
</evidence>
<keyword evidence="5 6" id="KW-0482">Metalloprotease</keyword>
<comment type="caution">
    <text evidence="8">The sequence shown here is derived from an EMBL/GenBank/DDBJ whole genome shotgun (WGS) entry which is preliminary data.</text>
</comment>
<protein>
    <submittedName>
        <fullName evidence="8">M48 family metallopeptidase</fullName>
    </submittedName>
</protein>
<dbReference type="InterPro" id="IPR051156">
    <property type="entry name" value="Mito/Outer_Membr_Metalloprot"/>
</dbReference>
<reference evidence="9" key="1">
    <citation type="journal article" date="2019" name="Int. J. Syst. Evol. Microbiol.">
        <title>The Global Catalogue of Microorganisms (GCM) 10K type strain sequencing project: providing services to taxonomists for standard genome sequencing and annotation.</title>
        <authorList>
            <consortium name="The Broad Institute Genomics Platform"/>
            <consortium name="The Broad Institute Genome Sequencing Center for Infectious Disease"/>
            <person name="Wu L."/>
            <person name="Ma J."/>
        </authorList>
    </citation>
    <scope>NUCLEOTIDE SEQUENCE [LARGE SCALE GENOMIC DNA]</scope>
    <source>
        <strain evidence="9">KCTC 42247</strain>
    </source>
</reference>
<keyword evidence="4 6" id="KW-0862">Zinc</keyword>
<keyword evidence="2" id="KW-0479">Metal-binding</keyword>
<dbReference type="PANTHER" id="PTHR22726:SF1">
    <property type="entry name" value="METALLOENDOPEPTIDASE OMA1, MITOCHONDRIAL"/>
    <property type="match status" value="1"/>
</dbReference>
<evidence type="ECO:0000256" key="3">
    <source>
        <dbReference type="ARBA" id="ARBA00022801"/>
    </source>
</evidence>
<evidence type="ECO:0000259" key="7">
    <source>
        <dbReference type="Pfam" id="PF01435"/>
    </source>
</evidence>
<evidence type="ECO:0000256" key="5">
    <source>
        <dbReference type="ARBA" id="ARBA00023049"/>
    </source>
</evidence>
<evidence type="ECO:0000256" key="4">
    <source>
        <dbReference type="ARBA" id="ARBA00022833"/>
    </source>
</evidence>
<sequence length="266" mass="30072">MKKQVIIEGILLALLFLVTWIGLAQVDWLRILKVETVTSKTEKKLGDIFLETFKKSDQEINNLQVTRGIDSIVQHICHANGIDFNRIKTHVLLNDQVNAFALPDGHLVIYTGLISKVANQEELTGVICHEIAHIELHHVMKKLIKEIGLSVLISLGSGNASGEILRESTKLLSSSAYDRKLEKEADIKAVDYLIQAQINPDHFANFLDRLSENDDRMYAYLGWINTHPDAKERAKYITSYSHSKGNRYLKILSDTGWQALRDGALR</sequence>
<evidence type="ECO:0000256" key="1">
    <source>
        <dbReference type="ARBA" id="ARBA00022670"/>
    </source>
</evidence>
<organism evidence="8 9">
    <name type="scientific">Sphingobacterium populi</name>
    <dbReference type="NCBI Taxonomy" id="1812824"/>
    <lineage>
        <taxon>Bacteria</taxon>
        <taxon>Pseudomonadati</taxon>
        <taxon>Bacteroidota</taxon>
        <taxon>Sphingobacteriia</taxon>
        <taxon>Sphingobacteriales</taxon>
        <taxon>Sphingobacteriaceae</taxon>
        <taxon>Sphingobacterium</taxon>
    </lineage>
</organism>
<gene>
    <name evidence="8" type="ORF">ACFSQ6_08030</name>
</gene>
<accession>A0ABW5UBN0</accession>
<comment type="similarity">
    <text evidence="6">Belongs to the peptidase M48 family.</text>
</comment>
<evidence type="ECO:0000256" key="6">
    <source>
        <dbReference type="RuleBase" id="RU003983"/>
    </source>
</evidence>
<name>A0ABW5UBN0_9SPHI</name>
<keyword evidence="3 6" id="KW-0378">Hydrolase</keyword>
<dbReference type="Proteomes" id="UP001597418">
    <property type="component" value="Unassembled WGS sequence"/>
</dbReference>
<proteinExistence type="inferred from homology"/>
<comment type="cofactor">
    <cofactor evidence="6">
        <name>Zn(2+)</name>
        <dbReference type="ChEBI" id="CHEBI:29105"/>
    </cofactor>
    <text evidence="6">Binds 1 zinc ion per subunit.</text>
</comment>
<dbReference type="Gene3D" id="3.30.2010.10">
    <property type="entry name" value="Metalloproteases ('zincins'), catalytic domain"/>
    <property type="match status" value="1"/>
</dbReference>
<dbReference type="CDD" id="cd07332">
    <property type="entry name" value="M48C_Oma1_like"/>
    <property type="match status" value="1"/>
</dbReference>
<dbReference type="EMBL" id="JBHUMB010000006">
    <property type="protein sequence ID" value="MFD2743344.1"/>
    <property type="molecule type" value="Genomic_DNA"/>
</dbReference>
<dbReference type="PANTHER" id="PTHR22726">
    <property type="entry name" value="METALLOENDOPEPTIDASE OMA1"/>
    <property type="match status" value="1"/>
</dbReference>
<feature type="domain" description="Peptidase M48" evidence="7">
    <location>
        <begin position="67"/>
        <end position="239"/>
    </location>
</feature>
<dbReference type="Pfam" id="PF01435">
    <property type="entry name" value="Peptidase_M48"/>
    <property type="match status" value="1"/>
</dbReference>
<keyword evidence="1 6" id="KW-0645">Protease</keyword>
<evidence type="ECO:0000313" key="8">
    <source>
        <dbReference type="EMBL" id="MFD2743344.1"/>
    </source>
</evidence>
<dbReference type="InterPro" id="IPR001915">
    <property type="entry name" value="Peptidase_M48"/>
</dbReference>